<protein>
    <submittedName>
        <fullName evidence="1">Uncharacterized protein</fullName>
    </submittedName>
</protein>
<evidence type="ECO:0000313" key="1">
    <source>
        <dbReference type="EMBL" id="MED6165481.1"/>
    </source>
</evidence>
<accession>A0ABU6UVX4</accession>
<dbReference type="EMBL" id="JASCZI010123561">
    <property type="protein sequence ID" value="MED6165481.1"/>
    <property type="molecule type" value="Genomic_DNA"/>
</dbReference>
<evidence type="ECO:0000313" key="2">
    <source>
        <dbReference type="Proteomes" id="UP001341840"/>
    </source>
</evidence>
<comment type="caution">
    <text evidence="1">The sequence shown here is derived from an EMBL/GenBank/DDBJ whole genome shotgun (WGS) entry which is preliminary data.</text>
</comment>
<name>A0ABU6UVX4_9FABA</name>
<organism evidence="1 2">
    <name type="scientific">Stylosanthes scabra</name>
    <dbReference type="NCBI Taxonomy" id="79078"/>
    <lineage>
        <taxon>Eukaryota</taxon>
        <taxon>Viridiplantae</taxon>
        <taxon>Streptophyta</taxon>
        <taxon>Embryophyta</taxon>
        <taxon>Tracheophyta</taxon>
        <taxon>Spermatophyta</taxon>
        <taxon>Magnoliopsida</taxon>
        <taxon>eudicotyledons</taxon>
        <taxon>Gunneridae</taxon>
        <taxon>Pentapetalae</taxon>
        <taxon>rosids</taxon>
        <taxon>fabids</taxon>
        <taxon>Fabales</taxon>
        <taxon>Fabaceae</taxon>
        <taxon>Papilionoideae</taxon>
        <taxon>50 kb inversion clade</taxon>
        <taxon>dalbergioids sensu lato</taxon>
        <taxon>Dalbergieae</taxon>
        <taxon>Pterocarpus clade</taxon>
        <taxon>Stylosanthes</taxon>
    </lineage>
</organism>
<gene>
    <name evidence="1" type="ORF">PIB30_099917</name>
</gene>
<reference evidence="1 2" key="1">
    <citation type="journal article" date="2023" name="Plants (Basel)">
        <title>Bridging the Gap: Combining Genomics and Transcriptomics Approaches to Understand Stylosanthes scabra, an Orphan Legume from the Brazilian Caatinga.</title>
        <authorList>
            <person name="Ferreira-Neto J.R.C."/>
            <person name="da Silva M.D."/>
            <person name="Binneck E."/>
            <person name="de Melo N.F."/>
            <person name="da Silva R.H."/>
            <person name="de Melo A.L.T.M."/>
            <person name="Pandolfi V."/>
            <person name="Bustamante F.O."/>
            <person name="Brasileiro-Vidal A.C."/>
            <person name="Benko-Iseppon A.M."/>
        </authorList>
    </citation>
    <scope>NUCLEOTIDE SEQUENCE [LARGE SCALE GENOMIC DNA]</scope>
    <source>
        <tissue evidence="1">Leaves</tissue>
    </source>
</reference>
<keyword evidence="2" id="KW-1185">Reference proteome</keyword>
<sequence>MPSIFFSLYLSAETQRRLAAKPPSRLAAKLPQPRPLLAFSFSNCVHHHHLILLFRSWPHAEGEELQQRLQLFQLKRLQLNFDRVGNGASSE</sequence>
<dbReference type="Proteomes" id="UP001341840">
    <property type="component" value="Unassembled WGS sequence"/>
</dbReference>
<proteinExistence type="predicted"/>